<reference evidence="1 2" key="1">
    <citation type="submission" date="2023-01" db="EMBL/GenBank/DDBJ databases">
        <authorList>
            <person name="Kreplak J."/>
        </authorList>
    </citation>
    <scope>NUCLEOTIDE SEQUENCE [LARGE SCALE GENOMIC DNA]</scope>
</reference>
<organism evidence="1 2">
    <name type="scientific">Vicia faba</name>
    <name type="common">Broad bean</name>
    <name type="synonym">Faba vulgaris</name>
    <dbReference type="NCBI Taxonomy" id="3906"/>
    <lineage>
        <taxon>Eukaryota</taxon>
        <taxon>Viridiplantae</taxon>
        <taxon>Streptophyta</taxon>
        <taxon>Embryophyta</taxon>
        <taxon>Tracheophyta</taxon>
        <taxon>Spermatophyta</taxon>
        <taxon>Magnoliopsida</taxon>
        <taxon>eudicotyledons</taxon>
        <taxon>Gunneridae</taxon>
        <taxon>Pentapetalae</taxon>
        <taxon>rosids</taxon>
        <taxon>fabids</taxon>
        <taxon>Fabales</taxon>
        <taxon>Fabaceae</taxon>
        <taxon>Papilionoideae</taxon>
        <taxon>50 kb inversion clade</taxon>
        <taxon>NPAAA clade</taxon>
        <taxon>Hologalegina</taxon>
        <taxon>IRL clade</taxon>
        <taxon>Fabeae</taxon>
        <taxon>Vicia</taxon>
    </lineage>
</organism>
<sequence length="113" mass="13023">MPKNRYQDFYTIMAQNITYPDPPINMVLFIKLKESESEIDTMRFGFKGVVSFHLPFNILALPSLFSLLRPRCDSTAAITTITYLKPSIISLGLHPDLNHHINLSRKFKTRPDL</sequence>
<dbReference type="Proteomes" id="UP001157006">
    <property type="component" value="Chromosome 3"/>
</dbReference>
<proteinExistence type="predicted"/>
<evidence type="ECO:0000313" key="2">
    <source>
        <dbReference type="Proteomes" id="UP001157006"/>
    </source>
</evidence>
<dbReference type="AlphaFoldDB" id="A0AAV1A4H6"/>
<evidence type="ECO:0000313" key="1">
    <source>
        <dbReference type="EMBL" id="CAI8605525.1"/>
    </source>
</evidence>
<protein>
    <submittedName>
        <fullName evidence="1">Uncharacterized protein</fullName>
    </submittedName>
</protein>
<keyword evidence="2" id="KW-1185">Reference proteome</keyword>
<dbReference type="EMBL" id="OX451738">
    <property type="protein sequence ID" value="CAI8605525.1"/>
    <property type="molecule type" value="Genomic_DNA"/>
</dbReference>
<gene>
    <name evidence="1" type="ORF">VFH_III187440</name>
</gene>
<accession>A0AAV1A4H6</accession>
<name>A0AAV1A4H6_VICFA</name>